<evidence type="ECO:0000313" key="7">
    <source>
        <dbReference type="Proteomes" id="UP000314982"/>
    </source>
</evidence>
<dbReference type="Ensembl" id="ENSHHUT00000089979.1">
    <property type="protein sequence ID" value="ENSHHUP00000087252.1"/>
    <property type="gene ID" value="ENSHHUG00000050469.1"/>
</dbReference>
<reference evidence="6" key="2">
    <citation type="submission" date="2025-08" db="UniProtKB">
        <authorList>
            <consortium name="Ensembl"/>
        </authorList>
    </citation>
    <scope>IDENTIFICATION</scope>
</reference>
<dbReference type="GO" id="GO:0007200">
    <property type="term" value="P:phospholipase C-activating G protein-coupled receptor signaling pathway"/>
    <property type="evidence" value="ECO:0007669"/>
    <property type="project" value="InterPro"/>
</dbReference>
<dbReference type="InterPro" id="IPR037607">
    <property type="entry name" value="DGK"/>
</dbReference>
<dbReference type="SUPFAM" id="SSF111331">
    <property type="entry name" value="NAD kinase/diacylglycerol kinase-like"/>
    <property type="match status" value="1"/>
</dbReference>
<dbReference type="PANTHER" id="PTHR11255:SF36">
    <property type="entry name" value="DIACYLGLYCEROL KINASE GAMMA"/>
    <property type="match status" value="1"/>
</dbReference>
<keyword evidence="3" id="KW-0418">Kinase</keyword>
<evidence type="ECO:0000259" key="5">
    <source>
        <dbReference type="SMART" id="SM00045"/>
    </source>
</evidence>
<keyword evidence="4" id="KW-0067">ATP-binding</keyword>
<dbReference type="GO" id="GO:0005886">
    <property type="term" value="C:plasma membrane"/>
    <property type="evidence" value="ECO:0007669"/>
    <property type="project" value="TreeGrafter"/>
</dbReference>
<evidence type="ECO:0000313" key="6">
    <source>
        <dbReference type="Ensembl" id="ENSHHUP00000087252.1"/>
    </source>
</evidence>
<evidence type="ECO:0000256" key="2">
    <source>
        <dbReference type="ARBA" id="ARBA00022741"/>
    </source>
</evidence>
<evidence type="ECO:0000256" key="1">
    <source>
        <dbReference type="ARBA" id="ARBA00022679"/>
    </source>
</evidence>
<reference evidence="7" key="1">
    <citation type="submission" date="2018-06" db="EMBL/GenBank/DDBJ databases">
        <title>Genome assembly of Danube salmon.</title>
        <authorList>
            <person name="Macqueen D.J."/>
            <person name="Gundappa M.K."/>
        </authorList>
    </citation>
    <scope>NUCLEOTIDE SEQUENCE [LARGE SCALE GENOMIC DNA]</scope>
</reference>
<dbReference type="GO" id="GO:0004143">
    <property type="term" value="F:ATP-dependent diacylglycerol kinase activity"/>
    <property type="evidence" value="ECO:0007669"/>
    <property type="project" value="InterPro"/>
</dbReference>
<dbReference type="SMART" id="SM00045">
    <property type="entry name" value="DAGKa"/>
    <property type="match status" value="1"/>
</dbReference>
<organism evidence="6 7">
    <name type="scientific">Hucho hucho</name>
    <name type="common">huchen</name>
    <dbReference type="NCBI Taxonomy" id="62062"/>
    <lineage>
        <taxon>Eukaryota</taxon>
        <taxon>Metazoa</taxon>
        <taxon>Chordata</taxon>
        <taxon>Craniata</taxon>
        <taxon>Vertebrata</taxon>
        <taxon>Euteleostomi</taxon>
        <taxon>Actinopterygii</taxon>
        <taxon>Neopterygii</taxon>
        <taxon>Teleostei</taxon>
        <taxon>Protacanthopterygii</taxon>
        <taxon>Salmoniformes</taxon>
        <taxon>Salmonidae</taxon>
        <taxon>Salmoninae</taxon>
        <taxon>Hucho</taxon>
    </lineage>
</organism>
<proteinExistence type="predicted"/>
<dbReference type="InterPro" id="IPR016064">
    <property type="entry name" value="NAD/diacylglycerol_kinase_sf"/>
</dbReference>
<reference evidence="6" key="3">
    <citation type="submission" date="2025-09" db="UniProtKB">
        <authorList>
            <consortium name="Ensembl"/>
        </authorList>
    </citation>
    <scope>IDENTIFICATION</scope>
</reference>
<protein>
    <recommendedName>
        <fullName evidence="5">Diacylglycerol kinase accessory domain-containing protein</fullName>
    </recommendedName>
</protein>
<dbReference type="AlphaFoldDB" id="A0A4W5RF03"/>
<dbReference type="GO" id="GO:0005524">
    <property type="term" value="F:ATP binding"/>
    <property type="evidence" value="ECO:0007669"/>
    <property type="project" value="UniProtKB-KW"/>
</dbReference>
<dbReference type="GeneTree" id="ENSGT00940000156768"/>
<accession>A0A4W5RF03</accession>
<dbReference type="STRING" id="62062.ENSHHUP00000087252"/>
<dbReference type="InterPro" id="IPR000756">
    <property type="entry name" value="Diacylglycerol_kin_accessory"/>
</dbReference>
<sequence length="166" mass="18723">ERSKCDGIILDLSSTSLEGIAVLNIPSMHGGSNLWGETKKRRNYSRMSKKVPDRMPASTVTDIKELKFCVQDLSDQLLEVVGLEGAMEMGKIYSGLKSAGRRLAQCANVTIRTSRLLPMQIDGEPWMQPPCTIKITHKNQVPMLLGPPQKTPFLFFKRRNRSRDYE</sequence>
<keyword evidence="7" id="KW-1185">Reference proteome</keyword>
<dbReference type="FunFam" id="2.60.200.40:FF:000009">
    <property type="entry name" value="Diacylglycerol kinase"/>
    <property type="match status" value="1"/>
</dbReference>
<name>A0A4W5RF03_9TELE</name>
<keyword evidence="1" id="KW-0808">Transferase</keyword>
<dbReference type="Gene3D" id="2.60.200.40">
    <property type="match status" value="1"/>
</dbReference>
<evidence type="ECO:0000256" key="4">
    <source>
        <dbReference type="ARBA" id="ARBA00022840"/>
    </source>
</evidence>
<dbReference type="Proteomes" id="UP000314982">
    <property type="component" value="Unassembled WGS sequence"/>
</dbReference>
<keyword evidence="2" id="KW-0547">Nucleotide-binding</keyword>
<dbReference type="PANTHER" id="PTHR11255">
    <property type="entry name" value="DIACYLGLYCEROL KINASE"/>
    <property type="match status" value="1"/>
</dbReference>
<dbReference type="Pfam" id="PF00609">
    <property type="entry name" value="DAGK_acc"/>
    <property type="match status" value="1"/>
</dbReference>
<feature type="domain" description="Diacylglycerol kinase accessory" evidence="5">
    <location>
        <begin position="1"/>
        <end position="125"/>
    </location>
</feature>
<evidence type="ECO:0000256" key="3">
    <source>
        <dbReference type="ARBA" id="ARBA00022777"/>
    </source>
</evidence>